<gene>
    <name evidence="2" type="ORF">DF183_16775</name>
</gene>
<evidence type="ECO:0000313" key="2">
    <source>
        <dbReference type="EMBL" id="PWE13455.1"/>
    </source>
</evidence>
<evidence type="ECO:0000256" key="1">
    <source>
        <dbReference type="SAM" id="MobiDB-lite"/>
    </source>
</evidence>
<feature type="compositionally biased region" description="Polar residues" evidence="1">
    <location>
        <begin position="85"/>
        <end position="101"/>
    </location>
</feature>
<dbReference type="AlphaFoldDB" id="A0A2U2BHF8"/>
<sequence length="283" mass="32120">MKKLPWFRAYTEMVDDEKLRLLAFEDRWHFVALLCLKGQGVLNNDDPLMMRKVAVKLGIDARTLEDVARRLAEVGLVDQETLQPLNWDSRQMSSDTDPTNAERQRRYRKRKQDEEAAEIKQENEQSNGSGNALRNGDVTPLDIDTDKDKETDKEEKIKPRARAAAPAIDFSSWPAEPSPEVVADYLRHRKEIKAPLTQTAANRLGTEAQRAMAMGYSVDDFLAECMLRGWRGGKAEWLEQRSTPKPPGRMPTQAERNADWTARLWKGAAPVEKDMGVIDATAN</sequence>
<accession>A0A2U2BHF8</accession>
<feature type="compositionally biased region" description="Basic and acidic residues" evidence="1">
    <location>
        <begin position="144"/>
        <end position="158"/>
    </location>
</feature>
<feature type="region of interest" description="Disordered" evidence="1">
    <location>
        <begin position="85"/>
        <end position="163"/>
    </location>
</feature>
<reference evidence="2 3" key="2">
    <citation type="submission" date="2018-05" db="EMBL/GenBank/DDBJ databases">
        <authorList>
            <person name="Lanie J.A."/>
            <person name="Ng W.-L."/>
            <person name="Kazmierczak K.M."/>
            <person name="Andrzejewski T.M."/>
            <person name="Davidsen T.M."/>
            <person name="Wayne K.J."/>
            <person name="Tettelin H."/>
            <person name="Glass J.I."/>
            <person name="Rusch D."/>
            <person name="Podicherti R."/>
            <person name="Tsui H.-C.T."/>
            <person name="Winkler M.E."/>
        </authorList>
    </citation>
    <scope>NUCLEOTIDE SEQUENCE [LARGE SCALE GENOMIC DNA]</scope>
    <source>
        <strain evidence="2 3">YBY</strain>
    </source>
</reference>
<protein>
    <recommendedName>
        <fullName evidence="4">DUF1376 domain-containing protein</fullName>
    </recommendedName>
</protein>
<dbReference type="EMBL" id="QEXO01000004">
    <property type="protein sequence ID" value="PWE13455.1"/>
    <property type="molecule type" value="Genomic_DNA"/>
</dbReference>
<dbReference type="RefSeq" id="WP_109089683.1">
    <property type="nucleotide sequence ID" value="NZ_QEXO01000004.1"/>
</dbReference>
<organism evidence="2 3">
    <name type="scientific">Alcaligenes faecalis</name>
    <dbReference type="NCBI Taxonomy" id="511"/>
    <lineage>
        <taxon>Bacteria</taxon>
        <taxon>Pseudomonadati</taxon>
        <taxon>Pseudomonadota</taxon>
        <taxon>Betaproteobacteria</taxon>
        <taxon>Burkholderiales</taxon>
        <taxon>Alcaligenaceae</taxon>
        <taxon>Alcaligenes</taxon>
    </lineage>
</organism>
<evidence type="ECO:0008006" key="4">
    <source>
        <dbReference type="Google" id="ProtNLM"/>
    </source>
</evidence>
<feature type="compositionally biased region" description="Basic and acidic residues" evidence="1">
    <location>
        <begin position="111"/>
        <end position="123"/>
    </location>
</feature>
<proteinExistence type="predicted"/>
<name>A0A2U2BHF8_ALCFA</name>
<reference evidence="2 3" key="1">
    <citation type="submission" date="2018-05" db="EMBL/GenBank/DDBJ databases">
        <title>Genome Sequence of an Efficient Indole-Degrading Bacterium, Alcaligenes sp.YBY.</title>
        <authorList>
            <person name="Yang B."/>
        </authorList>
    </citation>
    <scope>NUCLEOTIDE SEQUENCE [LARGE SCALE GENOMIC DNA]</scope>
    <source>
        <strain evidence="2 3">YBY</strain>
    </source>
</reference>
<evidence type="ECO:0000313" key="3">
    <source>
        <dbReference type="Proteomes" id="UP000245216"/>
    </source>
</evidence>
<dbReference type="Proteomes" id="UP000245216">
    <property type="component" value="Unassembled WGS sequence"/>
</dbReference>
<comment type="caution">
    <text evidence="2">The sequence shown here is derived from an EMBL/GenBank/DDBJ whole genome shotgun (WGS) entry which is preliminary data.</text>
</comment>